<keyword evidence="1" id="KW-0472">Membrane</keyword>
<keyword evidence="1" id="KW-1133">Transmembrane helix</keyword>
<gene>
    <name evidence="2" type="ORF">MANES_16G137800</name>
</gene>
<organism evidence="2">
    <name type="scientific">Manihot esculenta</name>
    <name type="common">Cassava</name>
    <name type="synonym">Jatropha manihot</name>
    <dbReference type="NCBI Taxonomy" id="3983"/>
    <lineage>
        <taxon>Eukaryota</taxon>
        <taxon>Viridiplantae</taxon>
        <taxon>Streptophyta</taxon>
        <taxon>Embryophyta</taxon>
        <taxon>Tracheophyta</taxon>
        <taxon>Spermatophyta</taxon>
        <taxon>Magnoliopsida</taxon>
        <taxon>eudicotyledons</taxon>
        <taxon>Gunneridae</taxon>
        <taxon>Pentapetalae</taxon>
        <taxon>rosids</taxon>
        <taxon>fabids</taxon>
        <taxon>Malpighiales</taxon>
        <taxon>Euphorbiaceae</taxon>
        <taxon>Crotonoideae</taxon>
        <taxon>Manihoteae</taxon>
        <taxon>Manihot</taxon>
    </lineage>
</organism>
<dbReference type="AlphaFoldDB" id="A0A2C9UDD3"/>
<feature type="transmembrane region" description="Helical" evidence="1">
    <location>
        <begin position="12"/>
        <end position="32"/>
    </location>
</feature>
<protein>
    <submittedName>
        <fullName evidence="2">Uncharacterized protein</fullName>
    </submittedName>
</protein>
<proteinExistence type="predicted"/>
<reference evidence="2" key="1">
    <citation type="submission" date="2016-02" db="EMBL/GenBank/DDBJ databases">
        <title>WGS assembly of Manihot esculenta.</title>
        <authorList>
            <person name="Bredeson J.V."/>
            <person name="Prochnik S.E."/>
            <person name="Lyons J.B."/>
            <person name="Schmutz J."/>
            <person name="Grimwood J."/>
            <person name="Vrebalov J."/>
            <person name="Bart R.S."/>
            <person name="Amuge T."/>
            <person name="Ferguson M.E."/>
            <person name="Green R."/>
            <person name="Putnam N."/>
            <person name="Stites J."/>
            <person name="Rounsley S."/>
            <person name="Rokhsar D.S."/>
        </authorList>
    </citation>
    <scope>NUCLEOTIDE SEQUENCE [LARGE SCALE GENOMIC DNA]</scope>
    <source>
        <tissue evidence="2">Leaf</tissue>
    </source>
</reference>
<keyword evidence="1" id="KW-0812">Transmembrane</keyword>
<dbReference type="EMBL" id="CM004402">
    <property type="protein sequence ID" value="OAY27595.1"/>
    <property type="molecule type" value="Genomic_DNA"/>
</dbReference>
<name>A0A2C9UDD3_MANES</name>
<accession>A0A2C9UDD3</accession>
<evidence type="ECO:0000256" key="1">
    <source>
        <dbReference type="SAM" id="Phobius"/>
    </source>
</evidence>
<sequence length="33" mass="3737">MGFILLLDLEFFLLGIGLLFCSYLWGVISCLLI</sequence>
<evidence type="ECO:0000313" key="2">
    <source>
        <dbReference type="EMBL" id="OAY27595.1"/>
    </source>
</evidence>